<accession>A0ABP0L5W4</accession>
<proteinExistence type="predicted"/>
<feature type="region of interest" description="Disordered" evidence="1">
    <location>
        <begin position="1"/>
        <end position="54"/>
    </location>
</feature>
<evidence type="ECO:0000256" key="1">
    <source>
        <dbReference type="SAM" id="MobiDB-lite"/>
    </source>
</evidence>
<organism evidence="2 3">
    <name type="scientific">Durusdinium trenchii</name>
    <dbReference type="NCBI Taxonomy" id="1381693"/>
    <lineage>
        <taxon>Eukaryota</taxon>
        <taxon>Sar</taxon>
        <taxon>Alveolata</taxon>
        <taxon>Dinophyceae</taxon>
        <taxon>Suessiales</taxon>
        <taxon>Symbiodiniaceae</taxon>
        <taxon>Durusdinium</taxon>
    </lineage>
</organism>
<comment type="caution">
    <text evidence="2">The sequence shown here is derived from an EMBL/GenBank/DDBJ whole genome shotgun (WGS) entry which is preliminary data.</text>
</comment>
<sequence>MAPPKAAAKRKPADKRGLDNVEESPGKKQKPDVVPTAKAASSPAKASTTSLKAPTIPSLEGSAAMGAHSLMKEVVPWATGLLQAVLQELPKSLGSSLGCDAKHPLRELAPLTVPSNRSGGGKLSNFKETWNSENCRYAIKNSEQYEAGGSLYWLQLGFCSDGVLLLEEPSVEEVLLAMDALMPAEASKLFFPDAFATYASASAVTGDGFPSGLQLLHRHVQVFAWYTAMAKALQSTDSSRVEKLHEMALTATIRVHATTEVLPVNVLSLRLSEKAKVEDKGDSFVLFAKKVSLIRREHSSAPFGEFLQKLIDEGIRFNGKLVHRTLLQAVQSVDSLLTPSAEKVLGQTQREFGRSVWAESYTKLARVSQSCVKYCSQPNSKLVASELFKLTLETFVMQLRRGLVPASFFTQEALEPRGMQSDGCTSKDQRAHLTDVLGKIGTPTLYEHEIPLTETTEAAAADGEELTQHEDAFAKLTSDLPKPYRAVAELVQGLWEGDYEKEIKELFASDPDAQNSILSESQQTKSSKLSKGFRAAAAALSQEHVSCNTAAPPVSLRELVRRNSYGDEDREAREVERTNLWKEAQTARKKHIQFGIWSSRTADSLQTLFKKSAAFSFEGQLNETHRAFVFSCDLWSEGPEAWSKQQAIDAHDKLVEETWKFLHSQQQESDFVLLFDGCIRGNRPAIESSKWQCPGGGGLLDFCAARTASQKKPNVRGRKVFGGAQAFETCFVRLAVPRVRLSVKDREDDYLVEKEDNLGTNDLTLVGIPPLKRAPQLLLSEKKKIFSDAAVPDTYKSSSVPLFWAESKGDEFWSTVIKMLDLGCVVDCTPGSGTLARVCLEQEALPPVVLYNSDLSEMIEEHYADVLAELNPPDVEGENDDEGD</sequence>
<reference evidence="2 3" key="1">
    <citation type="submission" date="2024-02" db="EMBL/GenBank/DDBJ databases">
        <authorList>
            <person name="Chen Y."/>
            <person name="Shah S."/>
            <person name="Dougan E. K."/>
            <person name="Thang M."/>
            <person name="Chan C."/>
        </authorList>
    </citation>
    <scope>NUCLEOTIDE SEQUENCE [LARGE SCALE GENOMIC DNA]</scope>
</reference>
<evidence type="ECO:0000313" key="2">
    <source>
        <dbReference type="EMBL" id="CAK9034574.1"/>
    </source>
</evidence>
<name>A0ABP0L5W4_9DINO</name>
<dbReference type="EMBL" id="CAXAMN010011181">
    <property type="protein sequence ID" value="CAK9034574.1"/>
    <property type="molecule type" value="Genomic_DNA"/>
</dbReference>
<keyword evidence="3" id="KW-1185">Reference proteome</keyword>
<protein>
    <submittedName>
        <fullName evidence="2">Uncharacterized protein</fullName>
    </submittedName>
</protein>
<feature type="compositionally biased region" description="Low complexity" evidence="1">
    <location>
        <begin position="35"/>
        <end position="53"/>
    </location>
</feature>
<evidence type="ECO:0000313" key="3">
    <source>
        <dbReference type="Proteomes" id="UP001642484"/>
    </source>
</evidence>
<feature type="compositionally biased region" description="Basic and acidic residues" evidence="1">
    <location>
        <begin position="14"/>
        <end position="31"/>
    </location>
</feature>
<dbReference type="Proteomes" id="UP001642484">
    <property type="component" value="Unassembled WGS sequence"/>
</dbReference>
<gene>
    <name evidence="2" type="ORF">CCMP2556_LOCUS19558</name>
</gene>